<accession>A0A010QTR8</accession>
<dbReference type="KEGG" id="cfj:CFIO01_00729"/>
<name>A0A010QTR8_9PEZI</name>
<feature type="compositionally biased region" description="Basic and acidic residues" evidence="1">
    <location>
        <begin position="48"/>
        <end position="68"/>
    </location>
</feature>
<keyword evidence="3" id="KW-1185">Reference proteome</keyword>
<gene>
    <name evidence="2" type="ORF">CFIO01_00729</name>
</gene>
<sequence length="149" mass="16345">MIARDTAAGWSTATERKSVLTPPSSPSPQRQKQRFPYLSQTEEALGIRFREERERHDQEARLAEETRAWHSVTTAAAAAAHGGNGEVEVVGGVPLPGFEKRRKRHRARRRGSYDSGVAPSPTVSEGTSPSDFTFNSKGECENEGVGRQP</sequence>
<evidence type="ECO:0000256" key="1">
    <source>
        <dbReference type="SAM" id="MobiDB-lite"/>
    </source>
</evidence>
<evidence type="ECO:0000313" key="3">
    <source>
        <dbReference type="Proteomes" id="UP000020467"/>
    </source>
</evidence>
<dbReference type="AlphaFoldDB" id="A0A010QTR8"/>
<feature type="compositionally biased region" description="Low complexity" evidence="1">
    <location>
        <begin position="72"/>
        <end position="93"/>
    </location>
</feature>
<feature type="compositionally biased region" description="Polar residues" evidence="1">
    <location>
        <begin position="121"/>
        <end position="136"/>
    </location>
</feature>
<dbReference type="OrthoDB" id="4847120at2759"/>
<dbReference type="EMBL" id="JARH01000224">
    <property type="protein sequence ID" value="EXF83587.1"/>
    <property type="molecule type" value="Genomic_DNA"/>
</dbReference>
<dbReference type="Proteomes" id="UP000020467">
    <property type="component" value="Unassembled WGS sequence"/>
</dbReference>
<feature type="compositionally biased region" description="Basic residues" evidence="1">
    <location>
        <begin position="100"/>
        <end position="110"/>
    </location>
</feature>
<organism evidence="2 3">
    <name type="scientific">Colletotrichum fioriniae PJ7</name>
    <dbReference type="NCBI Taxonomy" id="1445577"/>
    <lineage>
        <taxon>Eukaryota</taxon>
        <taxon>Fungi</taxon>
        <taxon>Dikarya</taxon>
        <taxon>Ascomycota</taxon>
        <taxon>Pezizomycotina</taxon>
        <taxon>Sordariomycetes</taxon>
        <taxon>Hypocreomycetidae</taxon>
        <taxon>Glomerellales</taxon>
        <taxon>Glomerellaceae</taxon>
        <taxon>Colletotrichum</taxon>
        <taxon>Colletotrichum acutatum species complex</taxon>
    </lineage>
</organism>
<reference evidence="2 3" key="1">
    <citation type="submission" date="2014-02" db="EMBL/GenBank/DDBJ databases">
        <title>The genome sequence of Colletotrichum fioriniae PJ7.</title>
        <authorList>
            <person name="Baroncelli R."/>
            <person name="Thon M.R."/>
        </authorList>
    </citation>
    <scope>NUCLEOTIDE SEQUENCE [LARGE SCALE GENOMIC DNA]</scope>
    <source>
        <strain evidence="2 3">PJ7</strain>
    </source>
</reference>
<feature type="region of interest" description="Disordered" evidence="1">
    <location>
        <begin position="1"/>
        <end position="149"/>
    </location>
</feature>
<evidence type="ECO:0000313" key="2">
    <source>
        <dbReference type="EMBL" id="EXF83587.1"/>
    </source>
</evidence>
<comment type="caution">
    <text evidence="2">The sequence shown here is derived from an EMBL/GenBank/DDBJ whole genome shotgun (WGS) entry which is preliminary data.</text>
</comment>
<proteinExistence type="predicted"/>
<protein>
    <submittedName>
        <fullName evidence="2">Uncharacterized protein</fullName>
    </submittedName>
</protein>
<dbReference type="HOGENOM" id="CLU_1749498_0_0_1"/>